<evidence type="ECO:0000313" key="3">
    <source>
        <dbReference type="EMBL" id="PWZ03337.1"/>
    </source>
</evidence>
<name>A0A317XYG0_9BASI</name>
<feature type="chain" id="PRO_5016275837" description="Transmembrane protein" evidence="2">
    <location>
        <begin position="21"/>
        <end position="501"/>
    </location>
</feature>
<evidence type="ECO:0008006" key="5">
    <source>
        <dbReference type="Google" id="ProtNLM"/>
    </source>
</evidence>
<organism evidence="3 4">
    <name type="scientific">Testicularia cyperi</name>
    <dbReference type="NCBI Taxonomy" id="1882483"/>
    <lineage>
        <taxon>Eukaryota</taxon>
        <taxon>Fungi</taxon>
        <taxon>Dikarya</taxon>
        <taxon>Basidiomycota</taxon>
        <taxon>Ustilaginomycotina</taxon>
        <taxon>Ustilaginomycetes</taxon>
        <taxon>Ustilaginales</taxon>
        <taxon>Anthracoideaceae</taxon>
        <taxon>Testicularia</taxon>
    </lineage>
</organism>
<dbReference type="OrthoDB" id="2556699at2759"/>
<protein>
    <recommendedName>
        <fullName evidence="5">Transmembrane protein</fullName>
    </recommendedName>
</protein>
<feature type="region of interest" description="Disordered" evidence="1">
    <location>
        <begin position="376"/>
        <end position="459"/>
    </location>
</feature>
<gene>
    <name evidence="3" type="ORF">BCV70DRAFT_15406</name>
</gene>
<dbReference type="Proteomes" id="UP000246740">
    <property type="component" value="Unassembled WGS sequence"/>
</dbReference>
<keyword evidence="4" id="KW-1185">Reference proteome</keyword>
<dbReference type="AlphaFoldDB" id="A0A317XYG0"/>
<proteinExistence type="predicted"/>
<evidence type="ECO:0000313" key="4">
    <source>
        <dbReference type="Proteomes" id="UP000246740"/>
    </source>
</evidence>
<keyword evidence="2" id="KW-0732">Signal</keyword>
<evidence type="ECO:0000256" key="2">
    <source>
        <dbReference type="SAM" id="SignalP"/>
    </source>
</evidence>
<dbReference type="InParanoid" id="A0A317XYG0"/>
<feature type="compositionally biased region" description="Polar residues" evidence="1">
    <location>
        <begin position="246"/>
        <end position="258"/>
    </location>
</feature>
<evidence type="ECO:0000256" key="1">
    <source>
        <dbReference type="SAM" id="MobiDB-lite"/>
    </source>
</evidence>
<dbReference type="EMBL" id="KZ819188">
    <property type="protein sequence ID" value="PWZ03337.1"/>
    <property type="molecule type" value="Genomic_DNA"/>
</dbReference>
<accession>A0A317XYG0</accession>
<feature type="signal peptide" evidence="2">
    <location>
        <begin position="1"/>
        <end position="20"/>
    </location>
</feature>
<feature type="region of interest" description="Disordered" evidence="1">
    <location>
        <begin position="298"/>
        <end position="344"/>
    </location>
</feature>
<sequence>MKLSLLLLITLSGSSLFVEASPIGIDPRSSQWRRSRLRGETNYRRSQVVQEPNSPLHVRKRGSEDELLQVEQDAVVVAKKAKAAAERAKKRLKFRILLGLGTLGLFQTAGWTYVAINSLQNSKENRDAKLHLLEAEKKKPKPNVGDTFCTVSVYYTENQVSTRSPTKVTMPCYRLGEKADNVAAVELTSKDVAGTTSGLPRSGDAGGSDSPYPQTTTVQPDARASDTGIPAAHAQSEPGTIEGGSTVPSQPASSQTGPFSKRGLIADWDPLRPIIRWMRGDKGKVIQGSEEEARRLIGQASSAASSSAEDLGGLMSSGSSARGPPRPDVGGVHAAGPLTDRMRQRKPIGSVEMPELSKQHAPSTVTAPIPYTMSKLPEHLPDPGLAASSPKQLHESFRSTSSEFSEPEDEIKDARERHASTPMPAAASEMHGAAQLEKPVSDTAPAEKAKDGEEDDDDEKNALNTENVLMGMTVLNAVGSIPSLFITMYNSYCCRGNPKLD</sequence>
<reference evidence="3 4" key="1">
    <citation type="journal article" date="2018" name="Mol. Biol. Evol.">
        <title>Broad Genomic Sampling Reveals a Smut Pathogenic Ancestry of the Fungal Clade Ustilaginomycotina.</title>
        <authorList>
            <person name="Kijpornyongpan T."/>
            <person name="Mondo S.J."/>
            <person name="Barry K."/>
            <person name="Sandor L."/>
            <person name="Lee J."/>
            <person name="Lipzen A."/>
            <person name="Pangilinan J."/>
            <person name="LaButti K."/>
            <person name="Hainaut M."/>
            <person name="Henrissat B."/>
            <person name="Grigoriev I.V."/>
            <person name="Spatafora J.W."/>
            <person name="Aime M.C."/>
        </authorList>
    </citation>
    <scope>NUCLEOTIDE SEQUENCE [LARGE SCALE GENOMIC DNA]</scope>
    <source>
        <strain evidence="3 4">MCA 3645</strain>
    </source>
</reference>
<feature type="region of interest" description="Disordered" evidence="1">
    <location>
        <begin position="193"/>
        <end position="265"/>
    </location>
</feature>